<dbReference type="OrthoDB" id="3675244at2"/>
<proteinExistence type="predicted"/>
<dbReference type="AlphaFoldDB" id="A0A0P7DZI0"/>
<gene>
    <name evidence="7" type="ORF">AOG27_13010</name>
    <name evidence="8" type="ORF">PQI24_04315</name>
</gene>
<dbReference type="InterPro" id="IPR036573">
    <property type="entry name" value="CBM_sf_5/12"/>
</dbReference>
<accession>A0A0P7DZI0</accession>
<evidence type="ECO:0000256" key="5">
    <source>
        <dbReference type="SAM" id="SignalP"/>
    </source>
</evidence>
<evidence type="ECO:0000313" key="8">
    <source>
        <dbReference type="EMBL" id="MEJ6495240.1"/>
    </source>
</evidence>
<dbReference type="SUPFAM" id="SSF51055">
    <property type="entry name" value="Carbohydrate binding domain"/>
    <property type="match status" value="2"/>
</dbReference>
<dbReference type="GO" id="GO:0008061">
    <property type="term" value="F:chitin binding"/>
    <property type="evidence" value="ECO:0007669"/>
    <property type="project" value="UniProtKB-KW"/>
</dbReference>
<name>A0A0P7DZI0_9GAMM</name>
<dbReference type="SMART" id="SM00495">
    <property type="entry name" value="ChtBD3"/>
    <property type="match status" value="2"/>
</dbReference>
<dbReference type="EMBL" id="LJTC01000008">
    <property type="protein sequence ID" value="KPM83001.1"/>
    <property type="molecule type" value="Genomic_DNA"/>
</dbReference>
<dbReference type="Pfam" id="PF03067">
    <property type="entry name" value="LPMO_10"/>
    <property type="match status" value="1"/>
</dbReference>
<dbReference type="InterPro" id="IPR003610">
    <property type="entry name" value="CBM5/12"/>
</dbReference>
<evidence type="ECO:0000313" key="9">
    <source>
        <dbReference type="Proteomes" id="UP000050378"/>
    </source>
</evidence>
<dbReference type="PATRIC" id="fig|570156.3.peg.3702"/>
<dbReference type="PANTHER" id="PTHR34823:SF1">
    <property type="entry name" value="CHITIN-BINDING TYPE-4 DOMAIN-CONTAINING PROTEIN"/>
    <property type="match status" value="1"/>
</dbReference>
<keyword evidence="8" id="KW-0503">Monooxygenase</keyword>
<feature type="domain" description="Chitin-binding type-3" evidence="6">
    <location>
        <begin position="493"/>
        <end position="535"/>
    </location>
</feature>
<evidence type="ECO:0000313" key="7">
    <source>
        <dbReference type="EMBL" id="KPM83001.1"/>
    </source>
</evidence>
<dbReference type="EMBL" id="JAQPZS010000003">
    <property type="protein sequence ID" value="MEJ6495240.1"/>
    <property type="molecule type" value="Genomic_DNA"/>
</dbReference>
<dbReference type="SUPFAM" id="SSF81296">
    <property type="entry name" value="E set domains"/>
    <property type="match status" value="1"/>
</dbReference>
<dbReference type="Gene3D" id="2.70.50.50">
    <property type="entry name" value="chitin-binding protein cbp21"/>
    <property type="match status" value="1"/>
</dbReference>
<keyword evidence="3 5" id="KW-0732">Signal</keyword>
<evidence type="ECO:0000256" key="2">
    <source>
        <dbReference type="ARBA" id="ARBA00022669"/>
    </source>
</evidence>
<dbReference type="Pfam" id="PF18416">
    <property type="entry name" value="GbpA_2"/>
    <property type="match status" value="1"/>
</dbReference>
<dbReference type="PROSITE" id="PS51257">
    <property type="entry name" value="PROKAR_LIPOPROTEIN"/>
    <property type="match status" value="1"/>
</dbReference>
<feature type="domain" description="Chitin-binding type-3" evidence="6">
    <location>
        <begin position="446"/>
        <end position="488"/>
    </location>
</feature>
<dbReference type="PANTHER" id="PTHR34823">
    <property type="entry name" value="GLCNAC-BINDING PROTEIN A"/>
    <property type="match status" value="1"/>
</dbReference>
<dbReference type="Proteomes" id="UP001377972">
    <property type="component" value="Unassembled WGS sequence"/>
</dbReference>
<dbReference type="InterPro" id="IPR004302">
    <property type="entry name" value="Cellulose/chitin-bd_N"/>
</dbReference>
<dbReference type="Proteomes" id="UP000050378">
    <property type="component" value="Unassembled WGS sequence"/>
</dbReference>
<dbReference type="RefSeq" id="WP_054553451.1">
    <property type="nucleotide sequence ID" value="NZ_JAQPZS010000003.1"/>
</dbReference>
<dbReference type="Gene3D" id="2.10.10.20">
    <property type="entry name" value="Carbohydrate-binding module superfamily 5/12"/>
    <property type="match status" value="2"/>
</dbReference>
<keyword evidence="1" id="KW-0964">Secreted</keyword>
<reference evidence="8 10" key="2">
    <citation type="submission" date="2023-01" db="EMBL/GenBank/DDBJ databases">
        <title>Trichodesmium-associated heterotrophic epibiont bacteria.</title>
        <authorList>
            <person name="Cleveland C.S."/>
            <person name="Webb E.A."/>
        </authorList>
    </citation>
    <scope>NUCLEOTIDE SEQUENCE [LARGE SCALE GENOMIC DNA]</scope>
    <source>
        <strain evidence="8 10">USCH2</strain>
    </source>
</reference>
<dbReference type="GO" id="GO:0004553">
    <property type="term" value="F:hydrolase activity, hydrolyzing O-glycosyl compounds"/>
    <property type="evidence" value="ECO:0007669"/>
    <property type="project" value="InterPro"/>
</dbReference>
<keyword evidence="2" id="KW-0147">Chitin-binding</keyword>
<comment type="caution">
    <text evidence="7">The sequence shown here is derived from an EMBL/GenBank/DDBJ whole genome shotgun (WGS) entry which is preliminary data.</text>
</comment>
<evidence type="ECO:0000313" key="10">
    <source>
        <dbReference type="Proteomes" id="UP001377972"/>
    </source>
</evidence>
<evidence type="ECO:0000256" key="4">
    <source>
        <dbReference type="ARBA" id="ARBA00022801"/>
    </source>
</evidence>
<organism evidence="7 9">
    <name type="scientific">Pseudoalteromonas lipolytica</name>
    <dbReference type="NCBI Taxonomy" id="570156"/>
    <lineage>
        <taxon>Bacteria</taxon>
        <taxon>Pseudomonadati</taxon>
        <taxon>Pseudomonadota</taxon>
        <taxon>Gammaproteobacteria</taxon>
        <taxon>Alteromonadales</taxon>
        <taxon>Pseudoalteromonadaceae</taxon>
        <taxon>Pseudoalteromonas</taxon>
    </lineage>
</organism>
<evidence type="ECO:0000259" key="6">
    <source>
        <dbReference type="SMART" id="SM00495"/>
    </source>
</evidence>
<feature type="chain" id="PRO_5006138171" evidence="5">
    <location>
        <begin position="30"/>
        <end position="535"/>
    </location>
</feature>
<keyword evidence="10" id="KW-1185">Reference proteome</keyword>
<protein>
    <submittedName>
        <fullName evidence="7">Chitinase</fullName>
    </submittedName>
    <submittedName>
        <fullName evidence="8">Lytic polysaccharide monooxygenase</fullName>
    </submittedName>
</protein>
<dbReference type="Pfam" id="PF02839">
    <property type="entry name" value="CBM_5_12"/>
    <property type="match status" value="2"/>
</dbReference>
<evidence type="ECO:0000256" key="3">
    <source>
        <dbReference type="ARBA" id="ARBA00022729"/>
    </source>
</evidence>
<dbReference type="InterPro" id="IPR041029">
    <property type="entry name" value="GbpA_2"/>
</dbReference>
<evidence type="ECO:0000256" key="1">
    <source>
        <dbReference type="ARBA" id="ARBA00022525"/>
    </source>
</evidence>
<dbReference type="STRING" id="570156.AOG27_13010"/>
<reference evidence="7 9" key="1">
    <citation type="submission" date="2015-09" db="EMBL/GenBank/DDBJ databases">
        <title>Draft Genome Sequence of Pseudoalteromonas lipolytica UCD-48B.</title>
        <authorList>
            <person name="Krusor M."/>
            <person name="Coil D.A."/>
            <person name="Lang J.M."/>
            <person name="Eisen J.A."/>
            <person name="Alexiev A."/>
        </authorList>
    </citation>
    <scope>NUCLEOTIDE SEQUENCE [LARGE SCALE GENOMIC DNA]</scope>
    <source>
        <strain evidence="7 9">UCD-48B</strain>
    </source>
</reference>
<dbReference type="CDD" id="cd21177">
    <property type="entry name" value="LPMO_AA10"/>
    <property type="match status" value="1"/>
</dbReference>
<dbReference type="GO" id="GO:0030246">
    <property type="term" value="F:carbohydrate binding"/>
    <property type="evidence" value="ECO:0007669"/>
    <property type="project" value="InterPro"/>
</dbReference>
<keyword evidence="8" id="KW-0560">Oxidoreductase</keyword>
<dbReference type="GO" id="GO:0005576">
    <property type="term" value="C:extracellular region"/>
    <property type="evidence" value="ECO:0007669"/>
    <property type="project" value="InterPro"/>
</dbReference>
<dbReference type="CDD" id="cd12215">
    <property type="entry name" value="ChiC_BD"/>
    <property type="match status" value="2"/>
</dbReference>
<feature type="signal peptide" evidence="5">
    <location>
        <begin position="1"/>
        <end position="29"/>
    </location>
</feature>
<dbReference type="GO" id="GO:0005975">
    <property type="term" value="P:carbohydrate metabolic process"/>
    <property type="evidence" value="ECO:0007669"/>
    <property type="project" value="InterPro"/>
</dbReference>
<dbReference type="InterPro" id="IPR014756">
    <property type="entry name" value="Ig_E-set"/>
</dbReference>
<keyword evidence="4" id="KW-0378">Hydrolase</keyword>
<dbReference type="Gene3D" id="3.30.70.2150">
    <property type="match status" value="1"/>
</dbReference>
<dbReference type="GO" id="GO:0004497">
    <property type="term" value="F:monooxygenase activity"/>
    <property type="evidence" value="ECO:0007669"/>
    <property type="project" value="UniProtKB-KW"/>
</dbReference>
<sequence length="535" mass="58272">MKVMKSKALSLSAVATSMLLACASSHVNAHGFLESPKARQAICNADGGYWWPADGSGIPNLACRAAFVEAGHVQFVQDIEFSANTIDYTSLDAVKQSVPDGRLCAAGDPEKRGMDLPSAHWQRSEVIPNANGDILVRFLASTPHNPSFWQFYLTKPGFDSATQVLTWDDLELVEEYGNLDFSIDANNGRYYEMSVSIPQGRSGDAILYTRWQRDDAGGEGFYNCSDINIVSDATPTEPTDWAAISYFVRQGQDAEVGGRVSARLFDENGQELLTQQMQITADNQANWQAEFAALLNLNYAHLVNIGVQNSAGDIAFDASDLMTNQVFTTNANYSFALSVQAAPDNTAPIIHQPDDLQVEEESSTAIHLHAFDDQQSTLTYSWDVPAPLSFTGSDANITLNAPSVDADTSYTVRVSVSDGELTSQVSFTVTVLNSTVVDPDPVDPSVPAWNSTSQYNTGDKVSFNGGVYSAKWWNQGAQPDSSDAWQLESGSASIEWNSGKAYQGGDEVTYQGQRYRAQWWTQGDVPGASQVWTEI</sequence>
<dbReference type="InterPro" id="IPR051024">
    <property type="entry name" value="GlcNAc_Chitin_IntDeg"/>
</dbReference>